<protein>
    <submittedName>
        <fullName evidence="6">ClpB protein</fullName>
    </submittedName>
</protein>
<dbReference type="GO" id="GO:0005737">
    <property type="term" value="C:cytoplasm"/>
    <property type="evidence" value="ECO:0007669"/>
    <property type="project" value="TreeGrafter"/>
</dbReference>
<dbReference type="EMBL" id="JMCC02000064">
    <property type="protein sequence ID" value="KIG14869.1"/>
    <property type="molecule type" value="Genomic_DNA"/>
</dbReference>
<sequence>MSKPLQLVVLLVVEELPSGDFLAWPFAEPDKVAHASTREEVLEQQELFLREHLVRVPGDALAGYDPHAEGELQIVDVPLQRDDLPDRVSLSTPLPFPCLIVPDGADAWAVVLNLRHAVWIAGGGADPLVRAPKIRAEIERVVAARELDGHAFLGLLRGADPFELERLTIEVEREERAGAKARAAARRRRARERSESDARKLLGRVGTDMVEELRRARQPPVLHREREVASLDALLRGPERLALMLVGPELSGKTAVVQGMVHAWLQAAGSPGRLPDILATSGAQLVAGQSGFGQLEQRVNDVMAAAEALDAVLYFDNLADLFARTSGELGDVAASMRPWLERGRVRVLGEITPELLEHHEKRHVGFFAYLNRIPIAALDAERTRTILEARAKHDRRVDPDRPTLSLPPQRDAATALVDLAERYFSYQAFPGKAVRFYASLRAAQEGERDDAGEPRAIGPDEVYRGFSIHSGIPMFLLREDRSLEYQRILEFFSARVIGQHEAIGRVAETLCTVKAGLQPAAKPLATFLFVGPTGVGKTEVAKTLARFLFRSPERMARFDMSEYMDPLAAERLIRGSDRDDGVLTRKVRQQPFCVLLLDEIEKAHPAVFDLLLQVCGEGRLSDARGRTTWFHNAIIIMTSNLGAAHRRPSTGFGAADETSAAADQSAAERYYLDQVDTHFRPEFVNRIDRVIPFHPLDRAQIHQVAGVSLARVRERDGIAERGITLDVADATVERLATEGYSNTYGARALRRELEDRLVAPLARTLAKLGARCEGGMVRVREAAALEPSEPAPGKRKGERVLVAEVQAKLALEVAVPTGRTARRTLDALSRVSALRRSASAALERPPLRDLRDRVRVLVAELGYGAHKRKDTRPAHEHSAELGRLRAEHGRVVGTLARLDDLRESIESAEELTIAALYEGEPADLYQQTAEDAHQALQLAIVDALLLENERHAITVHLQEQDPRGAFSIYLLPLLDCLEDRGWTACFHVYGDKQPPDSGQQPWPENRGWGPPRTPAWLRRRLLAEFETGRAPAKPRRFRDLLVCLQGRHAGAIMESQLGLFRYDHSCQHERRRDKDQRPAHMQARLVSRQAALQADEWNKENLVVTKPLGRKQLDATPKRAHFDDHGQLSGSITADRMTITPAEFWLRIEAVMFTALVRQAALGDDEAA</sequence>
<dbReference type="GO" id="GO:0016887">
    <property type="term" value="F:ATP hydrolysis activity"/>
    <property type="evidence" value="ECO:0007669"/>
    <property type="project" value="InterPro"/>
</dbReference>
<evidence type="ECO:0000259" key="4">
    <source>
        <dbReference type="SMART" id="SM00382"/>
    </source>
</evidence>
<dbReference type="Gene3D" id="1.10.8.60">
    <property type="match status" value="1"/>
</dbReference>
<feature type="domain" description="AAA+ ATPase" evidence="4">
    <location>
        <begin position="239"/>
        <end position="393"/>
    </location>
</feature>
<dbReference type="SUPFAM" id="SSF52540">
    <property type="entry name" value="P-loop containing nucleoside triphosphate hydrolases"/>
    <property type="match status" value="2"/>
</dbReference>
<dbReference type="PANTHER" id="PTHR11638:SF175">
    <property type="entry name" value="ATP-DEPENDENT CLP PROTEASE, ATP-BINDING SUBUNIT CLPC"/>
    <property type="match status" value="1"/>
</dbReference>
<keyword evidence="1" id="KW-0547">Nucleotide-binding</keyword>
<dbReference type="AlphaFoldDB" id="A0A0C1ZB32"/>
<dbReference type="Gene3D" id="3.40.50.300">
    <property type="entry name" value="P-loop containing nucleotide triphosphate hydrolases"/>
    <property type="match status" value="2"/>
</dbReference>
<dbReference type="PRINTS" id="PR00300">
    <property type="entry name" value="CLPPROTEASEA"/>
</dbReference>
<dbReference type="PANTHER" id="PTHR11638">
    <property type="entry name" value="ATP-DEPENDENT CLP PROTEASE"/>
    <property type="match status" value="1"/>
</dbReference>
<dbReference type="Proteomes" id="UP000031599">
    <property type="component" value="Unassembled WGS sequence"/>
</dbReference>
<dbReference type="InterPro" id="IPR003959">
    <property type="entry name" value="ATPase_AAA_core"/>
</dbReference>
<reference evidence="6 7" key="1">
    <citation type="submission" date="2014-12" db="EMBL/GenBank/DDBJ databases">
        <title>Genome assembly of Enhygromyxa salina DSM 15201.</title>
        <authorList>
            <person name="Sharma G."/>
            <person name="Subramanian S."/>
        </authorList>
    </citation>
    <scope>NUCLEOTIDE SEQUENCE [LARGE SCALE GENOMIC DNA]</scope>
    <source>
        <strain evidence="6 7">DSM 15201</strain>
    </source>
</reference>
<proteinExistence type="predicted"/>
<dbReference type="InterPro" id="IPR001270">
    <property type="entry name" value="ClpA/B"/>
</dbReference>
<dbReference type="GO" id="GO:0034605">
    <property type="term" value="P:cellular response to heat"/>
    <property type="evidence" value="ECO:0007669"/>
    <property type="project" value="TreeGrafter"/>
</dbReference>
<dbReference type="RefSeq" id="WP_052552773.1">
    <property type="nucleotide sequence ID" value="NZ_JMCC02000064.1"/>
</dbReference>
<comment type="caution">
    <text evidence="6">The sequence shown here is derived from an EMBL/GenBank/DDBJ whole genome shotgun (WGS) entry which is preliminary data.</text>
</comment>
<evidence type="ECO:0000256" key="2">
    <source>
        <dbReference type="ARBA" id="ARBA00022840"/>
    </source>
</evidence>
<evidence type="ECO:0000313" key="6">
    <source>
        <dbReference type="EMBL" id="KIG14869.1"/>
    </source>
</evidence>
<evidence type="ECO:0000313" key="7">
    <source>
        <dbReference type="Proteomes" id="UP000031599"/>
    </source>
</evidence>
<dbReference type="CDD" id="cd19499">
    <property type="entry name" value="RecA-like_ClpB_Hsp104-like"/>
    <property type="match status" value="1"/>
</dbReference>
<feature type="domain" description="AAA+ ATPase" evidence="4">
    <location>
        <begin position="523"/>
        <end position="697"/>
    </location>
</feature>
<dbReference type="InterPro" id="IPR003593">
    <property type="entry name" value="AAA+_ATPase"/>
</dbReference>
<dbReference type="Pfam" id="PF07724">
    <property type="entry name" value="AAA_2"/>
    <property type="match status" value="1"/>
</dbReference>
<evidence type="ECO:0000259" key="5">
    <source>
        <dbReference type="SMART" id="SM01086"/>
    </source>
</evidence>
<dbReference type="InterPro" id="IPR019489">
    <property type="entry name" value="Clp_ATPase_C"/>
</dbReference>
<dbReference type="GO" id="GO:0005524">
    <property type="term" value="F:ATP binding"/>
    <property type="evidence" value="ECO:0007669"/>
    <property type="project" value="UniProtKB-KW"/>
</dbReference>
<evidence type="ECO:0000256" key="1">
    <source>
        <dbReference type="ARBA" id="ARBA00022741"/>
    </source>
</evidence>
<evidence type="ECO:0000256" key="3">
    <source>
        <dbReference type="ARBA" id="ARBA00023186"/>
    </source>
</evidence>
<dbReference type="InterPro" id="IPR050130">
    <property type="entry name" value="ClpA_ClpB"/>
</dbReference>
<feature type="domain" description="Clp ATPase C-terminal" evidence="5">
    <location>
        <begin position="696"/>
        <end position="787"/>
    </location>
</feature>
<dbReference type="InterPro" id="IPR027417">
    <property type="entry name" value="P-loop_NTPase"/>
</dbReference>
<name>A0A0C1ZB32_9BACT</name>
<dbReference type="SMART" id="SM01086">
    <property type="entry name" value="ClpB_D2-small"/>
    <property type="match status" value="1"/>
</dbReference>
<keyword evidence="3" id="KW-0143">Chaperone</keyword>
<keyword evidence="2" id="KW-0067">ATP-binding</keyword>
<dbReference type="Pfam" id="PF10431">
    <property type="entry name" value="ClpB_D2-small"/>
    <property type="match status" value="1"/>
</dbReference>
<gene>
    <name evidence="6" type="ORF">DB30_06251</name>
</gene>
<accession>A0A0C1ZB32</accession>
<dbReference type="SMART" id="SM00382">
    <property type="entry name" value="AAA"/>
    <property type="match status" value="2"/>
</dbReference>
<organism evidence="6 7">
    <name type="scientific">Enhygromyxa salina</name>
    <dbReference type="NCBI Taxonomy" id="215803"/>
    <lineage>
        <taxon>Bacteria</taxon>
        <taxon>Pseudomonadati</taxon>
        <taxon>Myxococcota</taxon>
        <taxon>Polyangia</taxon>
        <taxon>Nannocystales</taxon>
        <taxon>Nannocystaceae</taxon>
        <taxon>Enhygromyxa</taxon>
    </lineage>
</organism>